<dbReference type="InterPro" id="IPR013762">
    <property type="entry name" value="Integrase-like_cat_sf"/>
</dbReference>
<feature type="active site" evidence="9">
    <location>
        <position position="189"/>
    </location>
</feature>
<reference evidence="12 13" key="2">
    <citation type="journal article" date="2015" name="Genome Announc.">
        <title>Complete Genome Sequence of Coriobacteriaceae Strain 68-1-3, a Novel Mucus-Degrading Isolate from the Swine Intestinal Tract.</title>
        <authorList>
            <person name="Looft T."/>
            <person name="Bayles D.O."/>
            <person name="Alt D.P."/>
            <person name="Stanton T.B."/>
        </authorList>
    </citation>
    <scope>NUCLEOTIDE SEQUENCE [LARGE SCALE GENOMIC DNA]</scope>
    <source>
        <strain evidence="12 13">68-1-3</strain>
    </source>
</reference>
<dbReference type="GO" id="GO:0051301">
    <property type="term" value="P:cell division"/>
    <property type="evidence" value="ECO:0007669"/>
    <property type="project" value="UniProtKB-KW"/>
</dbReference>
<dbReference type="GO" id="GO:0007059">
    <property type="term" value="P:chromosome segregation"/>
    <property type="evidence" value="ECO:0007669"/>
    <property type="project" value="UniProtKB-UniRule"/>
</dbReference>
<dbReference type="InterPro" id="IPR010998">
    <property type="entry name" value="Integrase_recombinase_N"/>
</dbReference>
<dbReference type="PANTHER" id="PTHR30349">
    <property type="entry name" value="PHAGE INTEGRASE-RELATED"/>
    <property type="match status" value="1"/>
</dbReference>
<dbReference type="Pfam" id="PF00589">
    <property type="entry name" value="Phage_integrase"/>
    <property type="match status" value="1"/>
</dbReference>
<protein>
    <recommendedName>
        <fullName evidence="9">Tyrosine recombinase XerC</fullName>
    </recommendedName>
</protein>
<dbReference type="KEGG" id="cbac:JI75_03470"/>
<evidence type="ECO:0000256" key="2">
    <source>
        <dbReference type="ARBA" id="ARBA00022490"/>
    </source>
</evidence>
<dbReference type="GO" id="GO:0006313">
    <property type="term" value="P:DNA transposition"/>
    <property type="evidence" value="ECO:0007669"/>
    <property type="project" value="UniProtKB-UniRule"/>
</dbReference>
<comment type="subunit">
    <text evidence="9">Forms a cyclic heterotetrameric complex composed of two molecules of XerC and two molecules of XerD.</text>
</comment>
<gene>
    <name evidence="9" type="primary">xerC</name>
    <name evidence="12" type="ORF">JI75_03470</name>
</gene>
<reference evidence="13" key="1">
    <citation type="submission" date="2014-08" db="EMBL/GenBank/DDBJ databases">
        <title>Coriobacteriaceae sp. complete genome.</title>
        <authorList>
            <person name="Looft T."/>
            <person name="Bayles D.O."/>
            <person name="Stanton T.B."/>
        </authorList>
    </citation>
    <scope>NUCLEOTIDE SEQUENCE [LARGE SCALE GENOMIC DNA]</scope>
    <source>
        <strain evidence="13">68-1-3</strain>
    </source>
</reference>
<accession>A0A0A8B391</accession>
<dbReference type="PANTHER" id="PTHR30349:SF77">
    <property type="entry name" value="TYROSINE RECOMBINASE XERC"/>
    <property type="match status" value="1"/>
</dbReference>
<proteinExistence type="inferred from homology"/>
<dbReference type="Gene3D" id="1.10.443.10">
    <property type="entry name" value="Intergrase catalytic core"/>
    <property type="match status" value="1"/>
</dbReference>
<dbReference type="PROSITE" id="PS51898">
    <property type="entry name" value="TYR_RECOMBINASE"/>
    <property type="match status" value="1"/>
</dbReference>
<dbReference type="AlphaFoldDB" id="A0A0A8B391"/>
<dbReference type="Gene3D" id="1.10.150.130">
    <property type="match status" value="1"/>
</dbReference>
<evidence type="ECO:0000256" key="5">
    <source>
        <dbReference type="ARBA" id="ARBA00022908"/>
    </source>
</evidence>
<comment type="subcellular location">
    <subcellularLocation>
        <location evidence="1 9">Cytoplasm</location>
    </subcellularLocation>
</comment>
<keyword evidence="6 9" id="KW-0238">DNA-binding</keyword>
<evidence type="ECO:0000256" key="1">
    <source>
        <dbReference type="ARBA" id="ARBA00004496"/>
    </source>
</evidence>
<dbReference type="InterPro" id="IPR004107">
    <property type="entry name" value="Integrase_SAM-like_N"/>
</dbReference>
<dbReference type="OrthoDB" id="9801717at2"/>
<dbReference type="InterPro" id="IPR023009">
    <property type="entry name" value="Tyrosine_recombinase_XerC/XerD"/>
</dbReference>
<keyword evidence="13" id="KW-1185">Reference proteome</keyword>
<feature type="active site" evidence="9">
    <location>
        <position position="260"/>
    </location>
</feature>
<evidence type="ECO:0000256" key="8">
    <source>
        <dbReference type="ARBA" id="ARBA00023306"/>
    </source>
</evidence>
<dbReference type="Proteomes" id="UP000031121">
    <property type="component" value="Chromosome"/>
</dbReference>
<evidence type="ECO:0000259" key="10">
    <source>
        <dbReference type="PROSITE" id="PS51898"/>
    </source>
</evidence>
<dbReference type="GO" id="GO:0009037">
    <property type="term" value="F:tyrosine-based site-specific recombinase activity"/>
    <property type="evidence" value="ECO:0007669"/>
    <property type="project" value="UniProtKB-UniRule"/>
</dbReference>
<dbReference type="HOGENOM" id="CLU_027562_9_6_11"/>
<dbReference type="InterPro" id="IPR044068">
    <property type="entry name" value="CB"/>
</dbReference>
<evidence type="ECO:0000256" key="4">
    <source>
        <dbReference type="ARBA" id="ARBA00022829"/>
    </source>
</evidence>
<dbReference type="PROSITE" id="PS51900">
    <property type="entry name" value="CB"/>
    <property type="match status" value="1"/>
</dbReference>
<evidence type="ECO:0000256" key="6">
    <source>
        <dbReference type="ARBA" id="ARBA00023125"/>
    </source>
</evidence>
<feature type="active site" evidence="9">
    <location>
        <position position="263"/>
    </location>
</feature>
<keyword evidence="3 9" id="KW-0132">Cell division</keyword>
<dbReference type="HAMAP" id="MF_01808">
    <property type="entry name" value="Recomb_XerC_XerD"/>
    <property type="match status" value="1"/>
</dbReference>
<comment type="function">
    <text evidence="9">Site-specific tyrosine recombinase, which acts by catalyzing the cutting and rejoining of the recombining DNA molecules. The XerC-XerD complex is essential to convert dimers of the bacterial chromosome into monomers to permit their segregation at cell division. It also contributes to the segregational stability of plasmids.</text>
</comment>
<feature type="domain" description="Core-binding (CB)" evidence="11">
    <location>
        <begin position="10"/>
        <end position="95"/>
    </location>
</feature>
<feature type="active site" evidence="9">
    <location>
        <position position="286"/>
    </location>
</feature>
<evidence type="ECO:0000313" key="13">
    <source>
        <dbReference type="Proteomes" id="UP000031121"/>
    </source>
</evidence>
<dbReference type="STRING" id="1531429.JI75_03470"/>
<dbReference type="GO" id="GO:0005737">
    <property type="term" value="C:cytoplasm"/>
    <property type="evidence" value="ECO:0007669"/>
    <property type="project" value="UniProtKB-SubCell"/>
</dbReference>
<evidence type="ECO:0000256" key="3">
    <source>
        <dbReference type="ARBA" id="ARBA00022618"/>
    </source>
</evidence>
<dbReference type="EMBL" id="CP009302">
    <property type="protein sequence ID" value="AJC11870.1"/>
    <property type="molecule type" value="Genomic_DNA"/>
</dbReference>
<evidence type="ECO:0000259" key="11">
    <source>
        <dbReference type="PROSITE" id="PS51900"/>
    </source>
</evidence>
<dbReference type="Pfam" id="PF02899">
    <property type="entry name" value="Phage_int_SAM_1"/>
    <property type="match status" value="1"/>
</dbReference>
<name>A0A0A8B391_9ACTN</name>
<dbReference type="InterPro" id="IPR002104">
    <property type="entry name" value="Integrase_catalytic"/>
</dbReference>
<evidence type="ECO:0000256" key="9">
    <source>
        <dbReference type="HAMAP-Rule" id="MF_01808"/>
    </source>
</evidence>
<dbReference type="InterPro" id="IPR050090">
    <property type="entry name" value="Tyrosine_recombinase_XerCD"/>
</dbReference>
<feature type="domain" description="Tyr recombinase" evidence="10">
    <location>
        <begin position="116"/>
        <end position="308"/>
    </location>
</feature>
<feature type="active site" description="O-(3'-phospho-DNA)-tyrosine intermediate" evidence="9">
    <location>
        <position position="295"/>
    </location>
</feature>
<feature type="active site" evidence="9">
    <location>
        <position position="165"/>
    </location>
</feature>
<comment type="similarity">
    <text evidence="9">Belongs to the 'phage' integrase family. XerC subfamily.</text>
</comment>
<dbReference type="NCBIfam" id="NF001399">
    <property type="entry name" value="PRK00283.1"/>
    <property type="match status" value="1"/>
</dbReference>
<dbReference type="GO" id="GO:0003677">
    <property type="term" value="F:DNA binding"/>
    <property type="evidence" value="ECO:0007669"/>
    <property type="project" value="UniProtKB-UniRule"/>
</dbReference>
<dbReference type="InterPro" id="IPR011010">
    <property type="entry name" value="DNA_brk_join_enz"/>
</dbReference>
<keyword evidence="5 9" id="KW-0229">DNA integration</keyword>
<dbReference type="SUPFAM" id="SSF56349">
    <property type="entry name" value="DNA breaking-rejoining enzymes"/>
    <property type="match status" value="1"/>
</dbReference>
<keyword evidence="7 9" id="KW-0233">DNA recombination</keyword>
<evidence type="ECO:0000313" key="12">
    <source>
        <dbReference type="EMBL" id="AJC11870.1"/>
    </source>
</evidence>
<keyword evidence="2 9" id="KW-0963">Cytoplasm</keyword>
<dbReference type="RefSeq" id="WP_039688760.1">
    <property type="nucleotide sequence ID" value="NZ_CP009302.1"/>
</dbReference>
<keyword evidence="4 9" id="KW-0159">Chromosome partition</keyword>
<organism evidence="12 13">
    <name type="scientific">Berryella intestinalis</name>
    <dbReference type="NCBI Taxonomy" id="1531429"/>
    <lineage>
        <taxon>Bacteria</taxon>
        <taxon>Bacillati</taxon>
        <taxon>Actinomycetota</taxon>
        <taxon>Coriobacteriia</taxon>
        <taxon>Eggerthellales</taxon>
        <taxon>Eggerthellaceae</taxon>
        <taxon>Berryella</taxon>
    </lineage>
</organism>
<keyword evidence="8 9" id="KW-0131">Cell cycle</keyword>
<sequence length="314" mass="35040">MGENDAGALHSAETCIDRFCGSLRAERNCSDHTLRAYRGDIAAFLAWCERGGYDFLSIDHRGLRLYLAELAQARYARSTVNRILSSIRAFYRWLLVEGAIQSDPASVLQGPRQGARLPRVLKPQEMARLLGVNAVDAGEGDIGKAEAVRLRDQAILEFLYACGARISEASELRNDLVDFSQCQVKVVGKGRKERIVPVHALCLDSMMRYRRLARPVLLRGAESEFFFVSTRGNQMKTDAMRKMFKQTLAQAGLPADITPHDMRHTFATDVLAGGADLRSVQEMLGHASLSTTQIYTHLTVERLRRAHRAAHPRS</sequence>
<evidence type="ECO:0000256" key="7">
    <source>
        <dbReference type="ARBA" id="ARBA00023172"/>
    </source>
</evidence>